<dbReference type="AlphaFoldDB" id="G1S7N4"/>
<accession>G1S7N4</accession>
<dbReference type="Ensembl" id="ENSNLET00000022614.2">
    <property type="protein sequence ID" value="ENSNLEP00000021523.2"/>
    <property type="gene ID" value="ENSNLEG00000017733.2"/>
</dbReference>
<comment type="function">
    <text evidence="9">Together with KRT19, helps to link the contractile apparatus to dystrophin at the costameres of striated muscle.</text>
</comment>
<reference evidence="17 18" key="1">
    <citation type="submission" date="2012-10" db="EMBL/GenBank/DDBJ databases">
        <authorList>
            <consortium name="Gibbon Genome Sequencing Consortium"/>
        </authorList>
    </citation>
    <scope>NUCLEOTIDE SEQUENCE [LARGE SCALE GENOMIC DNA]</scope>
</reference>
<dbReference type="SUPFAM" id="SSF46579">
    <property type="entry name" value="Prefoldin"/>
    <property type="match status" value="1"/>
</dbReference>
<evidence type="ECO:0000256" key="14">
    <source>
        <dbReference type="ARBA" id="ARBA00061646"/>
    </source>
</evidence>
<dbReference type="PRINTS" id="PR01276">
    <property type="entry name" value="TYPE2KERATIN"/>
</dbReference>
<evidence type="ECO:0000256" key="5">
    <source>
        <dbReference type="ARBA" id="ARBA00022744"/>
    </source>
</evidence>
<feature type="coiled-coil region" evidence="15">
    <location>
        <begin position="269"/>
        <end position="296"/>
    </location>
</feature>
<dbReference type="FunFam" id="1.20.5.500:FF:000001">
    <property type="entry name" value="Type II keratin 23"/>
    <property type="match status" value="1"/>
</dbReference>
<dbReference type="EMBL" id="ADFV01002791">
    <property type="status" value="NOT_ANNOTATED_CDS"/>
    <property type="molecule type" value="Genomic_DNA"/>
</dbReference>
<reference evidence="17" key="2">
    <citation type="submission" date="2025-08" db="UniProtKB">
        <authorList>
            <consortium name="Ensembl"/>
        </authorList>
    </citation>
    <scope>IDENTIFICATION</scope>
</reference>
<proteinExistence type="inferred from homology"/>
<keyword evidence="18" id="KW-1185">Reference proteome</keyword>
<dbReference type="eggNOG" id="ENOG502QURK">
    <property type="taxonomic scope" value="Eukaryota"/>
</dbReference>
<dbReference type="STRING" id="61853.ENSNLEP00000021523"/>
<dbReference type="OMA" id="QINFERD"/>
<evidence type="ECO:0000256" key="8">
    <source>
        <dbReference type="ARBA" id="ARBA00023242"/>
    </source>
</evidence>
<comment type="subcellular location">
    <subcellularLocation>
        <location evidence="2">Cytoplasm</location>
    </subcellularLocation>
    <subcellularLocation>
        <location evidence="1">Nucleus matrix</location>
    </subcellularLocation>
    <subcellularLocation>
        <location evidence="3">Nucleus</location>
        <location evidence="3">Nucleoplasm</location>
    </subcellularLocation>
</comment>
<dbReference type="SMART" id="SM01391">
    <property type="entry name" value="Filament"/>
    <property type="match status" value="1"/>
</dbReference>
<evidence type="ECO:0000256" key="13">
    <source>
        <dbReference type="ARBA" id="ARBA00043133"/>
    </source>
</evidence>
<dbReference type="EMBL" id="ADFV01002787">
    <property type="status" value="NOT_ANNOTATED_CDS"/>
    <property type="molecule type" value="Genomic_DNA"/>
</dbReference>
<dbReference type="FunFam" id="1.20.5.1160:FF:000001">
    <property type="entry name" value="Keratin type II"/>
    <property type="match status" value="1"/>
</dbReference>
<comment type="similarity">
    <text evidence="14">Belongs to the intermediate filament family.</text>
</comment>
<dbReference type="PANTHER" id="PTHR45616:SF26">
    <property type="entry name" value="KERATIN, TYPE II CYTOSKELETAL 8"/>
    <property type="match status" value="1"/>
</dbReference>
<dbReference type="Proteomes" id="UP000001073">
    <property type="component" value="Chromosome 11"/>
</dbReference>
<dbReference type="InParanoid" id="G1S7N4"/>
<evidence type="ECO:0000256" key="2">
    <source>
        <dbReference type="ARBA" id="ARBA00004496"/>
    </source>
</evidence>
<dbReference type="InterPro" id="IPR003054">
    <property type="entry name" value="Keratin_II"/>
</dbReference>
<dbReference type="InterPro" id="IPR039008">
    <property type="entry name" value="IF_rod_dom"/>
</dbReference>
<feature type="domain" description="IF rod" evidence="16">
    <location>
        <begin position="60"/>
        <end position="296"/>
    </location>
</feature>
<keyword evidence="6" id="KW-0403">Intermediate filament</keyword>
<evidence type="ECO:0000256" key="6">
    <source>
        <dbReference type="ARBA" id="ARBA00022754"/>
    </source>
</evidence>
<evidence type="ECO:0000256" key="3">
    <source>
        <dbReference type="ARBA" id="ARBA00004642"/>
    </source>
</evidence>
<evidence type="ECO:0000256" key="15">
    <source>
        <dbReference type="SAM" id="Coils"/>
    </source>
</evidence>
<reference evidence="17" key="3">
    <citation type="submission" date="2025-09" db="UniProtKB">
        <authorList>
            <consortium name="Ensembl"/>
        </authorList>
    </citation>
    <scope>IDENTIFICATION</scope>
</reference>
<keyword evidence="8" id="KW-0539">Nucleus</keyword>
<evidence type="ECO:0000256" key="9">
    <source>
        <dbReference type="ARBA" id="ARBA00037766"/>
    </source>
</evidence>
<sequence>MNGVSWSQGLQEGISAWFGPPASTPASTMSISPTRCPPLGPRAFSSRSYTSGFSRVAAAEKEQIKTLNNKFASFIDKVRFLEQQNKMLETKWSLLQQQKTARSNMDNMFESYINNLRRQLETLGQEKLKLEAELGNMQGLVEDFKNKYEDEINKRTEMENEFVLIKKDVDEAYMNKVELESRLEGLTDEINFLRQLYEEEIRELQSQISDTSVVLSMDNSRSLDMDSIIAEVKAQYEDIANRSRAEAESMYQIKYEELQSLAGKHGDDLRRTKTEISEMNRNISRLQAEIEGLKGQVWAGLGELVLTPHLSGYRLESGMQNMSIHTKTTSGYAGGLSSAYGGLTSPGLSYGLGSSFGSGAGSSSFSRTSSSRAVVVKKIETRDGKLVSESSDVLPK</sequence>
<evidence type="ECO:0000313" key="18">
    <source>
        <dbReference type="Proteomes" id="UP000001073"/>
    </source>
</evidence>
<dbReference type="SUPFAM" id="SSF64593">
    <property type="entry name" value="Intermediate filament protein, coiled coil region"/>
    <property type="match status" value="2"/>
</dbReference>
<evidence type="ECO:0000256" key="10">
    <source>
        <dbReference type="ARBA" id="ARBA00039429"/>
    </source>
</evidence>
<organism evidence="17 18">
    <name type="scientific">Nomascus leucogenys</name>
    <name type="common">Northern white-cheeked gibbon</name>
    <name type="synonym">Hylobates leucogenys</name>
    <dbReference type="NCBI Taxonomy" id="61853"/>
    <lineage>
        <taxon>Eukaryota</taxon>
        <taxon>Metazoa</taxon>
        <taxon>Chordata</taxon>
        <taxon>Craniata</taxon>
        <taxon>Vertebrata</taxon>
        <taxon>Euteleostomi</taxon>
        <taxon>Mammalia</taxon>
        <taxon>Eutheria</taxon>
        <taxon>Euarchontoglires</taxon>
        <taxon>Primates</taxon>
        <taxon>Haplorrhini</taxon>
        <taxon>Catarrhini</taxon>
        <taxon>Hylobatidae</taxon>
        <taxon>Nomascus</taxon>
    </lineage>
</organism>
<evidence type="ECO:0000256" key="1">
    <source>
        <dbReference type="ARBA" id="ARBA00004109"/>
    </source>
</evidence>
<dbReference type="Pfam" id="PF00038">
    <property type="entry name" value="Filament"/>
    <property type="match status" value="1"/>
</dbReference>
<evidence type="ECO:0000259" key="16">
    <source>
        <dbReference type="PROSITE" id="PS51842"/>
    </source>
</evidence>
<keyword evidence="4" id="KW-0963">Cytoplasm</keyword>
<dbReference type="EMBL" id="ADFV01002789">
    <property type="status" value="NOT_ANNOTATED_CDS"/>
    <property type="molecule type" value="Genomic_DNA"/>
</dbReference>
<evidence type="ECO:0000256" key="4">
    <source>
        <dbReference type="ARBA" id="ARBA00022490"/>
    </source>
</evidence>
<dbReference type="GO" id="GO:0005737">
    <property type="term" value="C:cytoplasm"/>
    <property type="evidence" value="ECO:0007669"/>
    <property type="project" value="UniProtKB-SubCell"/>
</dbReference>
<dbReference type="GO" id="GO:0016363">
    <property type="term" value="C:nuclear matrix"/>
    <property type="evidence" value="ECO:0007669"/>
    <property type="project" value="UniProtKB-SubCell"/>
</dbReference>
<keyword evidence="7 15" id="KW-0175">Coiled coil</keyword>
<evidence type="ECO:0000256" key="7">
    <source>
        <dbReference type="ARBA" id="ARBA00023054"/>
    </source>
</evidence>
<dbReference type="GO" id="GO:0005654">
    <property type="term" value="C:nucleoplasm"/>
    <property type="evidence" value="ECO:0007669"/>
    <property type="project" value="UniProtKB-SubCell"/>
</dbReference>
<dbReference type="EMBL" id="ADFV01002790">
    <property type="status" value="NOT_ANNOTATED_CDS"/>
    <property type="molecule type" value="Genomic_DNA"/>
</dbReference>
<dbReference type="EMBL" id="ADFV01002786">
    <property type="status" value="NOT_ANNOTATED_CDS"/>
    <property type="molecule type" value="Genomic_DNA"/>
</dbReference>
<evidence type="ECO:0000256" key="12">
    <source>
        <dbReference type="ARBA" id="ARBA00042964"/>
    </source>
</evidence>
<feature type="coiled-coil region" evidence="15">
    <location>
        <begin position="113"/>
        <end position="203"/>
    </location>
</feature>
<protein>
    <recommendedName>
        <fullName evidence="10">Keratin, type II cytoskeletal 8</fullName>
    </recommendedName>
    <alternativeName>
        <fullName evidence="12">Cytokeratin-8</fullName>
    </alternativeName>
    <alternativeName>
        <fullName evidence="11">Keratin-8</fullName>
    </alternativeName>
    <alternativeName>
        <fullName evidence="13">Type-II keratin Kb8</fullName>
    </alternativeName>
</protein>
<dbReference type="GeneTree" id="ENSGT00940000153339"/>
<dbReference type="PANTHER" id="PTHR45616">
    <property type="entry name" value="GATA-TYPE DOMAIN-CONTAINING PROTEIN"/>
    <property type="match status" value="1"/>
</dbReference>
<dbReference type="PROSITE" id="PS51842">
    <property type="entry name" value="IF_ROD_2"/>
    <property type="match status" value="1"/>
</dbReference>
<evidence type="ECO:0000256" key="11">
    <source>
        <dbReference type="ARBA" id="ARBA00042886"/>
    </source>
</evidence>
<dbReference type="GO" id="GO:0045095">
    <property type="term" value="C:keratin filament"/>
    <property type="evidence" value="ECO:0007669"/>
    <property type="project" value="InterPro"/>
</dbReference>
<keyword evidence="5" id="KW-0416">Keratin</keyword>
<name>G1S7N4_NOMLE</name>
<dbReference type="Gene3D" id="1.20.5.500">
    <property type="entry name" value="Single helix bin"/>
    <property type="match status" value="1"/>
</dbReference>
<dbReference type="EMBL" id="ADFV01002788">
    <property type="status" value="NOT_ANNOTATED_CDS"/>
    <property type="molecule type" value="Genomic_DNA"/>
</dbReference>
<dbReference type="Gene3D" id="1.20.5.1160">
    <property type="entry name" value="Vasodilator-stimulated phosphoprotein"/>
    <property type="match status" value="1"/>
</dbReference>
<evidence type="ECO:0000313" key="17">
    <source>
        <dbReference type="Ensembl" id="ENSNLEP00000021523.2"/>
    </source>
</evidence>